<accession>A0ABW4LHL5</accession>
<organism evidence="2 3">
    <name type="scientific">Amnibacterium endophyticum</name>
    <dbReference type="NCBI Taxonomy" id="2109337"/>
    <lineage>
        <taxon>Bacteria</taxon>
        <taxon>Bacillati</taxon>
        <taxon>Actinomycetota</taxon>
        <taxon>Actinomycetes</taxon>
        <taxon>Micrococcales</taxon>
        <taxon>Microbacteriaceae</taxon>
        <taxon>Amnibacterium</taxon>
    </lineage>
</organism>
<evidence type="ECO:0008006" key="4">
    <source>
        <dbReference type="Google" id="ProtNLM"/>
    </source>
</evidence>
<evidence type="ECO:0000313" key="3">
    <source>
        <dbReference type="Proteomes" id="UP001597347"/>
    </source>
</evidence>
<dbReference type="RefSeq" id="WP_377936442.1">
    <property type="nucleotide sequence ID" value="NZ_JBHUEA010000033.1"/>
</dbReference>
<keyword evidence="3" id="KW-1185">Reference proteome</keyword>
<evidence type="ECO:0000256" key="1">
    <source>
        <dbReference type="SAM" id="Phobius"/>
    </source>
</evidence>
<feature type="transmembrane region" description="Helical" evidence="1">
    <location>
        <begin position="70"/>
        <end position="92"/>
    </location>
</feature>
<name>A0ABW4LHL5_9MICO</name>
<proteinExistence type="predicted"/>
<gene>
    <name evidence="2" type="ORF">ACFSBI_15300</name>
</gene>
<keyword evidence="1" id="KW-0472">Membrane</keyword>
<protein>
    <recommendedName>
        <fullName evidence="4">DUF3040 domain-containing protein</fullName>
    </recommendedName>
</protein>
<keyword evidence="1" id="KW-1133">Transmembrane helix</keyword>
<evidence type="ECO:0000313" key="2">
    <source>
        <dbReference type="EMBL" id="MFD1722916.1"/>
    </source>
</evidence>
<dbReference type="EMBL" id="JBHUEA010000033">
    <property type="protein sequence ID" value="MFD1722916.1"/>
    <property type="molecule type" value="Genomic_DNA"/>
</dbReference>
<reference evidence="3" key="1">
    <citation type="journal article" date="2019" name="Int. J. Syst. Evol. Microbiol.">
        <title>The Global Catalogue of Microorganisms (GCM) 10K type strain sequencing project: providing services to taxonomists for standard genome sequencing and annotation.</title>
        <authorList>
            <consortium name="The Broad Institute Genomics Platform"/>
            <consortium name="The Broad Institute Genome Sequencing Center for Infectious Disease"/>
            <person name="Wu L."/>
            <person name="Ma J."/>
        </authorList>
    </citation>
    <scope>NUCLEOTIDE SEQUENCE [LARGE SCALE GENOMIC DNA]</scope>
    <source>
        <strain evidence="3">CGMCC 1.12471</strain>
    </source>
</reference>
<dbReference type="Proteomes" id="UP001597347">
    <property type="component" value="Unassembled WGS sequence"/>
</dbReference>
<comment type="caution">
    <text evidence="2">The sequence shown here is derived from an EMBL/GenBank/DDBJ whole genome shotgun (WGS) entry which is preliminary data.</text>
</comment>
<feature type="transmembrane region" description="Helical" evidence="1">
    <location>
        <begin position="98"/>
        <end position="117"/>
    </location>
</feature>
<sequence>MKLLRSSQCGAVVVAGGRAEYLLVPSAEQDNDARARLAALKVSIETEEGQRRARRAAAVRAMLFHTPPQAVAAAGATAIALAGTVVFALLALAMRSTWLVIPSAIFALGTVGGLIAASKRSRE</sequence>
<keyword evidence="1" id="KW-0812">Transmembrane</keyword>